<reference evidence="1 2" key="1">
    <citation type="submission" date="2018-08" db="EMBL/GenBank/DDBJ databases">
        <title>Bacillus chawlae sp. nov., Bacillus glennii sp. nov., and Bacillus saganii sp. nov. Isolated from the Vehicle Assembly Building at Kennedy Space Center where the Viking Spacecraft were Assembled.</title>
        <authorList>
            <person name="Seuylemezian A."/>
            <person name="Vaishampayan P."/>
        </authorList>
    </citation>
    <scope>NUCLEOTIDE SEQUENCE [LARGE SCALE GENOMIC DNA]</scope>
    <source>
        <strain evidence="1 2">V47-23a</strain>
    </source>
</reference>
<name>A0A372LSK6_9BACI</name>
<comment type="caution">
    <text evidence="1">The sequence shown here is derived from an EMBL/GenBank/DDBJ whole genome shotgun (WGS) entry which is preliminary data.</text>
</comment>
<evidence type="ECO:0000313" key="1">
    <source>
        <dbReference type="EMBL" id="RFU71026.1"/>
    </source>
</evidence>
<dbReference type="Proteomes" id="UP000264541">
    <property type="component" value="Unassembled WGS sequence"/>
</dbReference>
<protein>
    <submittedName>
        <fullName evidence="1">Uncharacterized protein</fullName>
    </submittedName>
</protein>
<accession>A0A372LSK6</accession>
<dbReference type="AlphaFoldDB" id="A0A372LSK6"/>
<dbReference type="EMBL" id="QVTE01000008">
    <property type="protein sequence ID" value="RFU71026.1"/>
    <property type="molecule type" value="Genomic_DNA"/>
</dbReference>
<organism evidence="1 2">
    <name type="scientific">Peribacillus saganii</name>
    <dbReference type="NCBI Taxonomy" id="2303992"/>
    <lineage>
        <taxon>Bacteria</taxon>
        <taxon>Bacillati</taxon>
        <taxon>Bacillota</taxon>
        <taxon>Bacilli</taxon>
        <taxon>Bacillales</taxon>
        <taxon>Bacillaceae</taxon>
        <taxon>Peribacillus</taxon>
    </lineage>
</organism>
<proteinExistence type="predicted"/>
<evidence type="ECO:0000313" key="2">
    <source>
        <dbReference type="Proteomes" id="UP000264541"/>
    </source>
</evidence>
<sequence length="98" mass="11069">MATYLQEVLMHRMEQFGLEATEAIQVSQLKTLPEETKARLKSYRMSLASARQDDDLKSIAENLDNVLDCLLNDQHDAGVMFAIMAAHEAGKLEARWSD</sequence>
<dbReference type="RefSeq" id="WP_117325253.1">
    <property type="nucleotide sequence ID" value="NZ_QVTE01000008.1"/>
</dbReference>
<keyword evidence="2" id="KW-1185">Reference proteome</keyword>
<gene>
    <name evidence="1" type="ORF">D0469_03540</name>
</gene>